<feature type="non-terminal residue" evidence="6">
    <location>
        <position position="1"/>
    </location>
</feature>
<dbReference type="Proteomes" id="UP000183658">
    <property type="component" value="Unassembled WGS sequence"/>
</dbReference>
<feature type="domain" description="Calx-beta" evidence="4">
    <location>
        <begin position="184"/>
        <end position="234"/>
    </location>
</feature>
<dbReference type="Pfam" id="PF13585">
    <property type="entry name" value="CHU_C"/>
    <property type="match status" value="1"/>
</dbReference>
<dbReference type="RefSeq" id="WP_139174191.1">
    <property type="nucleotide sequence ID" value="NZ_FOFZ01000002.1"/>
</dbReference>
<keyword evidence="1" id="KW-0732">Signal</keyword>
<dbReference type="GO" id="GO:0007154">
    <property type="term" value="P:cell communication"/>
    <property type="evidence" value="ECO:0007669"/>
    <property type="project" value="InterPro"/>
</dbReference>
<feature type="domain" description="Calx-beta" evidence="4">
    <location>
        <begin position="78"/>
        <end position="135"/>
    </location>
</feature>
<keyword evidence="7" id="KW-1185">Reference proteome</keyword>
<dbReference type="InterPro" id="IPR047589">
    <property type="entry name" value="DUF11_rpt"/>
</dbReference>
<name>A0A1H9GIG9_FLAFI</name>
<dbReference type="Pfam" id="PF24346">
    <property type="entry name" value="DUF7507"/>
    <property type="match status" value="1"/>
</dbReference>
<gene>
    <name evidence="6" type="ORF">SAMN05444355_102511</name>
</gene>
<dbReference type="OrthoDB" id="9805017at2"/>
<evidence type="ECO:0000259" key="4">
    <source>
        <dbReference type="Pfam" id="PF03160"/>
    </source>
</evidence>
<dbReference type="Gene3D" id="2.60.40.2030">
    <property type="match status" value="3"/>
</dbReference>
<dbReference type="InterPro" id="IPR055354">
    <property type="entry name" value="DUF7507"/>
</dbReference>
<proteinExistence type="predicted"/>
<feature type="domain" description="DUF7507" evidence="5">
    <location>
        <begin position="366"/>
        <end position="472"/>
    </location>
</feature>
<evidence type="ECO:0000259" key="5">
    <source>
        <dbReference type="Pfam" id="PF24346"/>
    </source>
</evidence>
<dbReference type="InterPro" id="IPR003644">
    <property type="entry name" value="Calx_beta"/>
</dbReference>
<evidence type="ECO:0000313" key="7">
    <source>
        <dbReference type="Proteomes" id="UP000183658"/>
    </source>
</evidence>
<dbReference type="Pfam" id="PF03160">
    <property type="entry name" value="Calx-beta"/>
    <property type="match status" value="2"/>
</dbReference>
<dbReference type="InterPro" id="IPR026341">
    <property type="entry name" value="T9SS_type_B"/>
</dbReference>
<dbReference type="NCBIfam" id="TIGR04131">
    <property type="entry name" value="Bac_Flav_CTERM"/>
    <property type="match status" value="1"/>
</dbReference>
<reference evidence="7" key="1">
    <citation type="submission" date="2016-10" db="EMBL/GenBank/DDBJ databases">
        <authorList>
            <person name="Varghese N."/>
            <person name="Submissions S."/>
        </authorList>
    </citation>
    <scope>NUCLEOTIDE SEQUENCE [LARGE SCALE GENOMIC DNA]</scope>
    <source>
        <strain evidence="7">DSM 15719</strain>
    </source>
</reference>
<dbReference type="InterPro" id="IPR038081">
    <property type="entry name" value="CalX-like_sf"/>
</dbReference>
<keyword evidence="3" id="KW-0106">Calcium</keyword>
<sequence length="589" mass="61781">TDVKVTVLAGATTGTVSVPTTIDTIDESDETFTIHNGAVSATGTIIDNNTAPTVTGITPSIATEGDAVVFDFELSNPSAVDVEYTFTLSTGTAGSSDYTTADVKVTVLAGATTGTVSVPTTIDTIDESDETFTIHNGAVSATGTIIDNNTAPTVTGITPSIATEGDAVVFDFELSNPSAVDATYTFTLANGTAGDLDYTITNVVVTVPAGATTGTVSVPTTQDSIDESDETFTINNGTVTATGTIIDDDDTALIPPTTNDIVNATLIKNDKAQSVSPLTGSDADGVVVAYIIRTLPDPASGILTLNGIPLFVGQELTVGEAALIQFTPNSSFNGNRASFTVVAKDNTGLMGLTPATIIIPLVEAESPSILLVKEGVFNDVDGNGFAEVGETITYNFTITNTGNIPLTNVTIIDTMPGLVISGNPIALLQVGEANSTSIIATYVITQRDLDALSISNKALVQGTSPNGAIVESSSTKIVDLSLVAREFVCAIKVFNALSPNDDGKNDEFFIEGLECYPDNKVEIYNRWGVLVFEREKYNNKERAFRGVSEGRVTVAQSQELPTGTYFYILKYSDLDKKVIEQSGYLYINR</sequence>
<evidence type="ECO:0000256" key="3">
    <source>
        <dbReference type="ARBA" id="ARBA00022837"/>
    </source>
</evidence>
<keyword evidence="2" id="KW-0677">Repeat</keyword>
<dbReference type="NCBIfam" id="TIGR01451">
    <property type="entry name" value="B_ant_repeat"/>
    <property type="match status" value="1"/>
</dbReference>
<evidence type="ECO:0000256" key="1">
    <source>
        <dbReference type="ARBA" id="ARBA00022729"/>
    </source>
</evidence>
<organism evidence="6 7">
    <name type="scientific">Flavobacterium frigoris</name>
    <dbReference type="NCBI Taxonomy" id="229204"/>
    <lineage>
        <taxon>Bacteria</taxon>
        <taxon>Pseudomonadati</taxon>
        <taxon>Bacteroidota</taxon>
        <taxon>Flavobacteriia</taxon>
        <taxon>Flavobacteriales</taxon>
        <taxon>Flavobacteriaceae</taxon>
        <taxon>Flavobacterium</taxon>
    </lineage>
</organism>
<accession>A0A1H9GIG9</accession>
<dbReference type="GO" id="GO:0016020">
    <property type="term" value="C:membrane"/>
    <property type="evidence" value="ECO:0007669"/>
    <property type="project" value="InterPro"/>
</dbReference>
<evidence type="ECO:0000256" key="2">
    <source>
        <dbReference type="ARBA" id="ARBA00022737"/>
    </source>
</evidence>
<dbReference type="EMBL" id="FOFZ01000002">
    <property type="protein sequence ID" value="SEQ49887.1"/>
    <property type="molecule type" value="Genomic_DNA"/>
</dbReference>
<dbReference type="SUPFAM" id="SSF141072">
    <property type="entry name" value="CalX-like"/>
    <property type="match status" value="2"/>
</dbReference>
<protein>
    <submittedName>
        <fullName evidence="6">Conserved repeat domain-containing protein/gliding motility-associated C-terminal domain-containing protein</fullName>
    </submittedName>
</protein>
<dbReference type="AlphaFoldDB" id="A0A1H9GIG9"/>
<evidence type="ECO:0000313" key="6">
    <source>
        <dbReference type="EMBL" id="SEQ49887.1"/>
    </source>
</evidence>